<dbReference type="GO" id="GO:0009976">
    <property type="term" value="F:tocopherol cyclase activity"/>
    <property type="evidence" value="ECO:0007669"/>
    <property type="project" value="InterPro"/>
</dbReference>
<dbReference type="Proteomes" id="UP000199300">
    <property type="component" value="Unassembled WGS sequence"/>
</dbReference>
<dbReference type="SUPFAM" id="SSF159245">
    <property type="entry name" value="AttH-like"/>
    <property type="match status" value="1"/>
</dbReference>
<dbReference type="STRING" id="872970.SAMN04488134_102124"/>
<proteinExistence type="predicted"/>
<dbReference type="InterPro" id="IPR025893">
    <property type="entry name" value="Tocopherol_cyclase"/>
</dbReference>
<evidence type="ECO:0000313" key="2">
    <source>
        <dbReference type="Proteomes" id="UP000199300"/>
    </source>
</evidence>
<dbReference type="RefSeq" id="WP_143063890.1">
    <property type="nucleotide sequence ID" value="NZ_FODJ01000002.1"/>
</dbReference>
<sequence>MIVSSPIRTYYFKYPIESFQLRKHPFAITIGDSYFSKNRIKINLKNSHVHLIGSLSFSDHLPIKTSLVTPNIMGYFAYIPKMACNHGVISMNHRVNGQIQFNDQQFIFDQDWGYIEKDWGTSFPDRYIWIQANHFNQTDLSVMCSIATIPMMKTQFIGHICNLTIADEEYRFATYNGTKIIKAEVSEQQVAIQLQRKQTSLFINAIRSEAGELKAPNKGQMSTLIKEGLGGSVSFRLVESGQTIATGTSDYAGIEVVNF</sequence>
<dbReference type="PANTHER" id="PTHR35309">
    <property type="match status" value="1"/>
</dbReference>
<dbReference type="Pfam" id="PF14249">
    <property type="entry name" value="Tocopherol_cycl"/>
    <property type="match status" value="1"/>
</dbReference>
<reference evidence="1 2" key="1">
    <citation type="submission" date="2016-10" db="EMBL/GenBank/DDBJ databases">
        <authorList>
            <person name="de Groot N.N."/>
        </authorList>
    </citation>
    <scope>NUCLEOTIDE SEQUENCE [LARGE SCALE GENOMIC DNA]</scope>
    <source>
        <strain evidence="1 2">CGMCC 1.10434</strain>
    </source>
</reference>
<dbReference type="PANTHER" id="PTHR35309:SF4">
    <property type="entry name" value="TOCOPHEROL CYCLASE"/>
    <property type="match status" value="1"/>
</dbReference>
<dbReference type="AlphaFoldDB" id="A0A1H8JZZ2"/>
<protein>
    <submittedName>
        <fullName evidence="1">Tocopherol cyclase</fullName>
    </submittedName>
</protein>
<accession>A0A1H8JZZ2</accession>
<gene>
    <name evidence="1" type="ORF">SAMN04488134_102124</name>
</gene>
<dbReference type="EMBL" id="FODJ01000002">
    <property type="protein sequence ID" value="SEN86334.1"/>
    <property type="molecule type" value="Genomic_DNA"/>
</dbReference>
<dbReference type="OrthoDB" id="9772627at2"/>
<organism evidence="1 2">
    <name type="scientific">Amphibacillus marinus</name>
    <dbReference type="NCBI Taxonomy" id="872970"/>
    <lineage>
        <taxon>Bacteria</taxon>
        <taxon>Bacillati</taxon>
        <taxon>Bacillota</taxon>
        <taxon>Bacilli</taxon>
        <taxon>Bacillales</taxon>
        <taxon>Bacillaceae</taxon>
        <taxon>Amphibacillus</taxon>
    </lineage>
</organism>
<keyword evidence="2" id="KW-1185">Reference proteome</keyword>
<evidence type="ECO:0000313" key="1">
    <source>
        <dbReference type="EMBL" id="SEN86334.1"/>
    </source>
</evidence>
<name>A0A1H8JZZ2_9BACI</name>